<reference evidence="3" key="1">
    <citation type="submission" date="2023-03" db="EMBL/GenBank/DDBJ databases">
        <title>Chitinimonas shenzhenensis gen. nov., sp. nov., a novel member of family Burkholderiaceae isolated from activated sludge collected in Shen Zhen, China.</title>
        <authorList>
            <person name="Wang X."/>
        </authorList>
    </citation>
    <scope>NUCLEOTIDE SEQUENCE</scope>
    <source>
        <strain evidence="3">DQS-5</strain>
    </source>
</reference>
<evidence type="ECO:0000313" key="3">
    <source>
        <dbReference type="EMBL" id="MDK2124182.1"/>
    </source>
</evidence>
<evidence type="ECO:0000256" key="1">
    <source>
        <dbReference type="ARBA" id="ARBA00022729"/>
    </source>
</evidence>
<organism evidence="3 4">
    <name type="scientific">Parachitinimonas caeni</name>
    <dbReference type="NCBI Taxonomy" id="3031301"/>
    <lineage>
        <taxon>Bacteria</taxon>
        <taxon>Pseudomonadati</taxon>
        <taxon>Pseudomonadota</taxon>
        <taxon>Betaproteobacteria</taxon>
        <taxon>Neisseriales</taxon>
        <taxon>Chitinibacteraceae</taxon>
        <taxon>Parachitinimonas</taxon>
    </lineage>
</organism>
<dbReference type="SMART" id="SM00062">
    <property type="entry name" value="PBPb"/>
    <property type="match status" value="1"/>
</dbReference>
<sequence length="247" mass="27526">MEPVRRRLLLGLLGGYLTGFRATAAVEAGWTVAGDISYPPYSFIDELGNPAGMDTEIVAAALRAINQPFEIRLYPWERVKKMLDAKQIDLAYQFVGTPERQAQYRLIGPIRPGITVFASRADHPIEYRKLEDLTPHVIGTVFGYAYTDAFDRAPLKKDNGATNPEQLLAKLLAGRVDLIVGDKAQFLYLARKRGAEQDLRILSQPLAVVPRYVGFPKDAVGKAERFAVGLKRITEDGTLARILARWQ</sequence>
<keyword evidence="1" id="KW-0732">Signal</keyword>
<dbReference type="Pfam" id="PF00497">
    <property type="entry name" value="SBP_bac_3"/>
    <property type="match status" value="1"/>
</dbReference>
<evidence type="ECO:0000313" key="4">
    <source>
        <dbReference type="Proteomes" id="UP001172778"/>
    </source>
</evidence>
<dbReference type="PANTHER" id="PTHR35936">
    <property type="entry name" value="MEMBRANE-BOUND LYTIC MUREIN TRANSGLYCOSYLASE F"/>
    <property type="match status" value="1"/>
</dbReference>
<dbReference type="RefSeq" id="WP_284100492.1">
    <property type="nucleotide sequence ID" value="NZ_JARRAF010000008.1"/>
</dbReference>
<keyword evidence="4" id="KW-1185">Reference proteome</keyword>
<feature type="domain" description="Solute-binding protein family 3/N-terminal" evidence="2">
    <location>
        <begin position="31"/>
        <end position="247"/>
    </location>
</feature>
<evidence type="ECO:0000259" key="2">
    <source>
        <dbReference type="SMART" id="SM00062"/>
    </source>
</evidence>
<dbReference type="InterPro" id="IPR001638">
    <property type="entry name" value="Solute-binding_3/MltF_N"/>
</dbReference>
<dbReference type="SUPFAM" id="SSF53850">
    <property type="entry name" value="Periplasmic binding protein-like II"/>
    <property type="match status" value="1"/>
</dbReference>
<name>A0ABT7DZW5_9NEIS</name>
<comment type="caution">
    <text evidence="3">The sequence shown here is derived from an EMBL/GenBank/DDBJ whole genome shotgun (WGS) entry which is preliminary data.</text>
</comment>
<proteinExistence type="predicted"/>
<accession>A0ABT7DZW5</accession>
<dbReference type="Proteomes" id="UP001172778">
    <property type="component" value="Unassembled WGS sequence"/>
</dbReference>
<dbReference type="Gene3D" id="3.40.190.10">
    <property type="entry name" value="Periplasmic binding protein-like II"/>
    <property type="match status" value="2"/>
</dbReference>
<dbReference type="EMBL" id="JARRAF010000008">
    <property type="protein sequence ID" value="MDK2124182.1"/>
    <property type="molecule type" value="Genomic_DNA"/>
</dbReference>
<gene>
    <name evidence="3" type="ORF">PZA18_08995</name>
</gene>
<dbReference type="PANTHER" id="PTHR35936:SF25">
    <property type="entry name" value="ABC TRANSPORTER SUBSTRATE-BINDING PROTEIN"/>
    <property type="match status" value="1"/>
</dbReference>
<protein>
    <submittedName>
        <fullName evidence="3">Transporter substrate-binding domain-containing protein</fullName>
    </submittedName>
</protein>